<dbReference type="GO" id="GO:0016556">
    <property type="term" value="P:mRNA modification"/>
    <property type="evidence" value="ECO:0007669"/>
    <property type="project" value="InterPro"/>
</dbReference>
<evidence type="ECO:0000256" key="1">
    <source>
        <dbReference type="ARBA" id="ARBA00004123"/>
    </source>
</evidence>
<proteinExistence type="inferred from homology"/>
<dbReference type="GO" id="GO:0005634">
    <property type="term" value="C:nucleus"/>
    <property type="evidence" value="ECO:0007669"/>
    <property type="project" value="UniProtKB-SubCell"/>
</dbReference>
<feature type="coiled-coil region" evidence="6">
    <location>
        <begin position="84"/>
        <end position="111"/>
    </location>
</feature>
<reference evidence="8" key="1">
    <citation type="submission" date="2014-11" db="EMBL/GenBank/DDBJ databases">
        <authorList>
            <person name="Otto D Thomas"/>
            <person name="Naeem Raeece"/>
        </authorList>
    </citation>
    <scope>NUCLEOTIDE SEQUENCE</scope>
</reference>
<organism evidence="8">
    <name type="scientific">Chromera velia CCMP2878</name>
    <dbReference type="NCBI Taxonomy" id="1169474"/>
    <lineage>
        <taxon>Eukaryota</taxon>
        <taxon>Sar</taxon>
        <taxon>Alveolata</taxon>
        <taxon>Colpodellida</taxon>
        <taxon>Chromeraceae</taxon>
        <taxon>Chromera</taxon>
    </lineage>
</organism>
<dbReference type="GO" id="GO:0008380">
    <property type="term" value="P:RNA splicing"/>
    <property type="evidence" value="ECO:0007669"/>
    <property type="project" value="UniProtKB-KW"/>
</dbReference>
<evidence type="ECO:0000256" key="4">
    <source>
        <dbReference type="ARBA" id="ARBA00023187"/>
    </source>
</evidence>
<dbReference type="VEuPathDB" id="CryptoDB:Cvel_19029"/>
<feature type="region of interest" description="Disordered" evidence="7">
    <location>
        <begin position="211"/>
        <end position="235"/>
    </location>
</feature>
<name>A0A0G4FW62_9ALVE</name>
<comment type="similarity">
    <text evidence="2">Belongs to the fl(2)d family.</text>
</comment>
<sequence length="235" mass="26555">MKRPAPETAGDGGGMKTDMETLVEELDLYKRREYVMRGRAVEQERELSRVKALVFDWRALQGDEVDSMAPVRQGAVDPSVNMEIKMLRELLHAQEDELKYLRRELQGASASKDSLTWERVVKKARHLTAENEELALAAQTAMQGHQAQTALVQRRLVSALRKLRDSHDFETQLDDENERMAEQTNRLVRKNNALQEENDRLRQMLKAAGLDPGFSSLPGGNAQEAIAKEKSAAES</sequence>
<dbReference type="EMBL" id="CDMZ01000676">
    <property type="protein sequence ID" value="CEM19344.1"/>
    <property type="molecule type" value="Genomic_DNA"/>
</dbReference>
<keyword evidence="3" id="KW-0507">mRNA processing</keyword>
<dbReference type="PhylomeDB" id="A0A0G4FW62"/>
<comment type="subcellular location">
    <subcellularLocation>
        <location evidence="1">Nucleus</location>
    </subcellularLocation>
</comment>
<evidence type="ECO:0000256" key="7">
    <source>
        <dbReference type="SAM" id="MobiDB-lite"/>
    </source>
</evidence>
<dbReference type="AlphaFoldDB" id="A0A0G4FW62"/>
<accession>A0A0G4FW62</accession>
<evidence type="ECO:0000256" key="5">
    <source>
        <dbReference type="ARBA" id="ARBA00023242"/>
    </source>
</evidence>
<protein>
    <submittedName>
        <fullName evidence="8">Uncharacterized protein</fullName>
    </submittedName>
</protein>
<dbReference type="InterPro" id="IPR033757">
    <property type="entry name" value="WTAP"/>
</dbReference>
<dbReference type="PANTHER" id="PTHR15217">
    <property type="entry name" value="WILMS' TUMOR 1-ASSOCIATING PROTEIN"/>
    <property type="match status" value="1"/>
</dbReference>
<dbReference type="Pfam" id="PF17098">
    <property type="entry name" value="Wtap"/>
    <property type="match status" value="1"/>
</dbReference>
<feature type="coiled-coil region" evidence="6">
    <location>
        <begin position="166"/>
        <end position="211"/>
    </location>
</feature>
<keyword evidence="6" id="KW-0175">Coiled coil</keyword>
<dbReference type="GO" id="GO:0000381">
    <property type="term" value="P:regulation of alternative mRNA splicing, via spliceosome"/>
    <property type="evidence" value="ECO:0007669"/>
    <property type="project" value="InterPro"/>
</dbReference>
<gene>
    <name evidence="8" type="ORF">Cvel_19029</name>
</gene>
<feature type="compositionally biased region" description="Basic and acidic residues" evidence="7">
    <location>
        <begin position="226"/>
        <end position="235"/>
    </location>
</feature>
<evidence type="ECO:0000256" key="2">
    <source>
        <dbReference type="ARBA" id="ARBA00010313"/>
    </source>
</evidence>
<evidence type="ECO:0000256" key="6">
    <source>
        <dbReference type="SAM" id="Coils"/>
    </source>
</evidence>
<dbReference type="PANTHER" id="PTHR15217:SF0">
    <property type="entry name" value="PRE-MRNA-SPLICING REGULATOR WTAP"/>
    <property type="match status" value="1"/>
</dbReference>
<keyword evidence="4" id="KW-0508">mRNA splicing</keyword>
<dbReference type="GO" id="GO:0006397">
    <property type="term" value="P:mRNA processing"/>
    <property type="evidence" value="ECO:0007669"/>
    <property type="project" value="UniProtKB-KW"/>
</dbReference>
<evidence type="ECO:0000313" key="8">
    <source>
        <dbReference type="EMBL" id="CEM19344.1"/>
    </source>
</evidence>
<evidence type="ECO:0000256" key="3">
    <source>
        <dbReference type="ARBA" id="ARBA00022664"/>
    </source>
</evidence>
<keyword evidence="5" id="KW-0539">Nucleus</keyword>